<dbReference type="OrthoDB" id="25002at2759"/>
<dbReference type="STRING" id="765440.A0A0C3G5E3"/>
<protein>
    <recommendedName>
        <fullName evidence="4">Cyclin-like domain-containing protein</fullName>
    </recommendedName>
</protein>
<dbReference type="InParanoid" id="A0A0C3G5E3"/>
<feature type="region of interest" description="Disordered" evidence="2">
    <location>
        <begin position="295"/>
        <end position="363"/>
    </location>
</feature>
<dbReference type="InterPro" id="IPR036915">
    <property type="entry name" value="Cyclin-like_sf"/>
</dbReference>
<dbReference type="Pfam" id="PF00134">
    <property type="entry name" value="Cyclin_N"/>
    <property type="match status" value="1"/>
</dbReference>
<comment type="similarity">
    <text evidence="1">Belongs to the cyclin family.</text>
</comment>
<sequence length="363" mass="39921">MAVSDHQFSSQWIFPVSALLLTPSLTTSNFSLERELYDRSRGAEFLFRLGSSLGLPSTAMFTAATWFHRFFMRYSLEDYHRQDVAASCIFLATKTEECGRKLRDVARVCEAKIANKEVSFIPADGKEVEARQNSILLTEEVLLEALCFDFVVDSPHVDLVDLFDSRTEDRIVQEYAWSIAHDSYRTPLCLLYPPKIIATACYVLAQRIADGPHSASLDARISYAAPSASLPTPPSHKPASPDASRFAIEHFSFNEADLNSVADALSTLVEFYAVQDGQDLHPHIAALQSVASPNLPSTRTKLYNPATRPDDSIPVALPPDNVHSQTPNSSHGGSTPAKTPSHGWVAGKGDSLTTPIKQRLDLS</sequence>
<evidence type="ECO:0000313" key="5">
    <source>
        <dbReference type="EMBL" id="KIM87044.1"/>
    </source>
</evidence>
<gene>
    <name evidence="5" type="ORF">PILCRDRAFT_296500</name>
</gene>
<dbReference type="GO" id="GO:0006357">
    <property type="term" value="P:regulation of transcription by RNA polymerase II"/>
    <property type="evidence" value="ECO:0007669"/>
    <property type="project" value="InterPro"/>
</dbReference>
<evidence type="ECO:0000313" key="6">
    <source>
        <dbReference type="Proteomes" id="UP000054166"/>
    </source>
</evidence>
<dbReference type="FunCoup" id="A0A0C3G5E3">
    <property type="interactions" value="522"/>
</dbReference>
<keyword evidence="6" id="KW-1185">Reference proteome</keyword>
<dbReference type="SUPFAM" id="SSF47954">
    <property type="entry name" value="Cyclin-like"/>
    <property type="match status" value="2"/>
</dbReference>
<keyword evidence="3" id="KW-0472">Membrane</keyword>
<dbReference type="Proteomes" id="UP000054166">
    <property type="component" value="Unassembled WGS sequence"/>
</dbReference>
<feature type="transmembrane region" description="Helical" evidence="3">
    <location>
        <begin position="12"/>
        <end position="33"/>
    </location>
</feature>
<dbReference type="EMBL" id="KN832980">
    <property type="protein sequence ID" value="KIM87044.1"/>
    <property type="molecule type" value="Genomic_DNA"/>
</dbReference>
<evidence type="ECO:0000259" key="4">
    <source>
        <dbReference type="SMART" id="SM00385"/>
    </source>
</evidence>
<name>A0A0C3G5E3_PILCF</name>
<dbReference type="SMART" id="SM00385">
    <property type="entry name" value="CYCLIN"/>
    <property type="match status" value="2"/>
</dbReference>
<evidence type="ECO:0000256" key="3">
    <source>
        <dbReference type="SAM" id="Phobius"/>
    </source>
</evidence>
<organism evidence="5 6">
    <name type="scientific">Piloderma croceum (strain F 1598)</name>
    <dbReference type="NCBI Taxonomy" id="765440"/>
    <lineage>
        <taxon>Eukaryota</taxon>
        <taxon>Fungi</taxon>
        <taxon>Dikarya</taxon>
        <taxon>Basidiomycota</taxon>
        <taxon>Agaricomycotina</taxon>
        <taxon>Agaricomycetes</taxon>
        <taxon>Agaricomycetidae</taxon>
        <taxon>Atheliales</taxon>
        <taxon>Atheliaceae</taxon>
        <taxon>Piloderma</taxon>
    </lineage>
</organism>
<dbReference type="Gene3D" id="1.10.472.10">
    <property type="entry name" value="Cyclin-like"/>
    <property type="match status" value="2"/>
</dbReference>
<dbReference type="GO" id="GO:0016538">
    <property type="term" value="F:cyclin-dependent protein serine/threonine kinase regulator activity"/>
    <property type="evidence" value="ECO:0007669"/>
    <property type="project" value="InterPro"/>
</dbReference>
<evidence type="ECO:0000256" key="2">
    <source>
        <dbReference type="SAM" id="MobiDB-lite"/>
    </source>
</evidence>
<dbReference type="CDD" id="cd20546">
    <property type="entry name" value="CYCLIN_SpCG1C_ScCTK2-like_rpt2"/>
    <property type="match status" value="1"/>
</dbReference>
<dbReference type="CDD" id="cd20545">
    <property type="entry name" value="CYCLIN_SpCG1C-like_rpt1"/>
    <property type="match status" value="1"/>
</dbReference>
<dbReference type="InterPro" id="IPR006671">
    <property type="entry name" value="Cyclin_N"/>
</dbReference>
<reference evidence="5 6" key="1">
    <citation type="submission" date="2014-04" db="EMBL/GenBank/DDBJ databases">
        <authorList>
            <consortium name="DOE Joint Genome Institute"/>
            <person name="Kuo A."/>
            <person name="Tarkka M."/>
            <person name="Buscot F."/>
            <person name="Kohler A."/>
            <person name="Nagy L.G."/>
            <person name="Floudas D."/>
            <person name="Copeland A."/>
            <person name="Barry K.W."/>
            <person name="Cichocki N."/>
            <person name="Veneault-Fourrey C."/>
            <person name="LaButti K."/>
            <person name="Lindquist E.A."/>
            <person name="Lipzen A."/>
            <person name="Lundell T."/>
            <person name="Morin E."/>
            <person name="Murat C."/>
            <person name="Sun H."/>
            <person name="Tunlid A."/>
            <person name="Henrissat B."/>
            <person name="Grigoriev I.V."/>
            <person name="Hibbett D.S."/>
            <person name="Martin F."/>
            <person name="Nordberg H.P."/>
            <person name="Cantor M.N."/>
            <person name="Hua S.X."/>
        </authorList>
    </citation>
    <scope>NUCLEOTIDE SEQUENCE [LARGE SCALE GENOMIC DNA]</scope>
    <source>
        <strain evidence="5 6">F 1598</strain>
    </source>
</reference>
<keyword evidence="3" id="KW-0812">Transmembrane</keyword>
<dbReference type="AlphaFoldDB" id="A0A0C3G5E3"/>
<keyword evidence="1" id="KW-0195">Cyclin</keyword>
<feature type="domain" description="Cyclin-like" evidence="4">
    <location>
        <begin position="44"/>
        <end position="144"/>
    </location>
</feature>
<dbReference type="InterPro" id="IPR043198">
    <property type="entry name" value="Cyclin/Ssn8"/>
</dbReference>
<accession>A0A0C3G5E3</accession>
<reference evidence="6" key="2">
    <citation type="submission" date="2015-01" db="EMBL/GenBank/DDBJ databases">
        <title>Evolutionary Origins and Diversification of the Mycorrhizal Mutualists.</title>
        <authorList>
            <consortium name="DOE Joint Genome Institute"/>
            <consortium name="Mycorrhizal Genomics Consortium"/>
            <person name="Kohler A."/>
            <person name="Kuo A."/>
            <person name="Nagy L.G."/>
            <person name="Floudas D."/>
            <person name="Copeland A."/>
            <person name="Barry K.W."/>
            <person name="Cichocki N."/>
            <person name="Veneault-Fourrey C."/>
            <person name="LaButti K."/>
            <person name="Lindquist E.A."/>
            <person name="Lipzen A."/>
            <person name="Lundell T."/>
            <person name="Morin E."/>
            <person name="Murat C."/>
            <person name="Riley R."/>
            <person name="Ohm R."/>
            <person name="Sun H."/>
            <person name="Tunlid A."/>
            <person name="Henrissat B."/>
            <person name="Grigoriev I.V."/>
            <person name="Hibbett D.S."/>
            <person name="Martin F."/>
        </authorList>
    </citation>
    <scope>NUCLEOTIDE SEQUENCE [LARGE SCALE GENOMIC DNA]</scope>
    <source>
        <strain evidence="6">F 1598</strain>
    </source>
</reference>
<keyword evidence="3" id="KW-1133">Transmembrane helix</keyword>
<feature type="domain" description="Cyclin-like" evidence="4">
    <location>
        <begin position="157"/>
        <end position="267"/>
    </location>
</feature>
<feature type="transmembrane region" description="Helical" evidence="3">
    <location>
        <begin position="45"/>
        <end position="67"/>
    </location>
</feature>
<dbReference type="PANTHER" id="PTHR10026">
    <property type="entry name" value="CYCLIN"/>
    <property type="match status" value="1"/>
</dbReference>
<evidence type="ECO:0000256" key="1">
    <source>
        <dbReference type="RuleBase" id="RU000383"/>
    </source>
</evidence>
<dbReference type="InterPro" id="IPR013763">
    <property type="entry name" value="Cyclin-like_dom"/>
</dbReference>
<feature type="compositionally biased region" description="Polar residues" evidence="2">
    <location>
        <begin position="322"/>
        <end position="338"/>
    </location>
</feature>
<proteinExistence type="inferred from homology"/>
<dbReference type="HOGENOM" id="CLU_022000_4_0_1"/>